<gene>
    <name evidence="1" type="ORF">SADUNF_Sadunf08G0111600</name>
</gene>
<accession>A0A835JTZ4</accession>
<proteinExistence type="predicted"/>
<evidence type="ECO:0000313" key="2">
    <source>
        <dbReference type="Proteomes" id="UP000657918"/>
    </source>
</evidence>
<comment type="caution">
    <text evidence="1">The sequence shown here is derived from an EMBL/GenBank/DDBJ whole genome shotgun (WGS) entry which is preliminary data.</text>
</comment>
<dbReference type="Proteomes" id="UP000657918">
    <property type="component" value="Chromosome 8"/>
</dbReference>
<sequence>MLLARETELGILEPKAEDSKPTMAFVVPTKGILQSDALKQAPLFSLFSSTVFIIMGPKFFYSLCDFLDYVQLNWQNDADLITASGFGGCFPAFTDRDLTSLDFSTADVKVKKLSLMWILIKLHALMGCMQSFINVIGMWLGLRLDKLKSNNVQRLYQQGKSVLYLGLNSGWKAELHLFLADRMISIINPLDNYKTDTTVISVLISIPAASNIWRGVSWVWDDFVPILMDSWDEALVNLEDLHASFKERRFLLTTADDGSQSTVKGKKHQPDHK</sequence>
<keyword evidence="2" id="KW-1185">Reference proteome</keyword>
<reference evidence="1 2" key="1">
    <citation type="submission" date="2020-10" db="EMBL/GenBank/DDBJ databases">
        <title>Plant Genome Project.</title>
        <authorList>
            <person name="Zhang R.-G."/>
        </authorList>
    </citation>
    <scope>NUCLEOTIDE SEQUENCE [LARGE SCALE GENOMIC DNA]</scope>
    <source>
        <strain evidence="1">FAFU-HL-1</strain>
        <tissue evidence="1">Leaf</tissue>
    </source>
</reference>
<protein>
    <submittedName>
        <fullName evidence="1">Uncharacterized protein</fullName>
    </submittedName>
</protein>
<dbReference type="AlphaFoldDB" id="A0A835JTZ4"/>
<name>A0A835JTZ4_9ROSI</name>
<evidence type="ECO:0000313" key="1">
    <source>
        <dbReference type="EMBL" id="KAF9677475.1"/>
    </source>
</evidence>
<dbReference type="EMBL" id="JADGMS010000008">
    <property type="protein sequence ID" value="KAF9677475.1"/>
    <property type="molecule type" value="Genomic_DNA"/>
</dbReference>
<organism evidence="1 2">
    <name type="scientific">Salix dunnii</name>
    <dbReference type="NCBI Taxonomy" id="1413687"/>
    <lineage>
        <taxon>Eukaryota</taxon>
        <taxon>Viridiplantae</taxon>
        <taxon>Streptophyta</taxon>
        <taxon>Embryophyta</taxon>
        <taxon>Tracheophyta</taxon>
        <taxon>Spermatophyta</taxon>
        <taxon>Magnoliopsida</taxon>
        <taxon>eudicotyledons</taxon>
        <taxon>Gunneridae</taxon>
        <taxon>Pentapetalae</taxon>
        <taxon>rosids</taxon>
        <taxon>fabids</taxon>
        <taxon>Malpighiales</taxon>
        <taxon>Salicaceae</taxon>
        <taxon>Saliceae</taxon>
        <taxon>Salix</taxon>
    </lineage>
</organism>